<proteinExistence type="predicted"/>
<accession>A0A5B7DNF5</accession>
<dbReference type="AlphaFoldDB" id="A0A5B7DNF5"/>
<keyword evidence="2" id="KW-1185">Reference proteome</keyword>
<name>A0A5B7DNF5_PORTR</name>
<organism evidence="1 2">
    <name type="scientific">Portunus trituberculatus</name>
    <name type="common">Swimming crab</name>
    <name type="synonym">Neptunus trituberculatus</name>
    <dbReference type="NCBI Taxonomy" id="210409"/>
    <lineage>
        <taxon>Eukaryota</taxon>
        <taxon>Metazoa</taxon>
        <taxon>Ecdysozoa</taxon>
        <taxon>Arthropoda</taxon>
        <taxon>Crustacea</taxon>
        <taxon>Multicrustacea</taxon>
        <taxon>Malacostraca</taxon>
        <taxon>Eumalacostraca</taxon>
        <taxon>Eucarida</taxon>
        <taxon>Decapoda</taxon>
        <taxon>Pleocyemata</taxon>
        <taxon>Brachyura</taxon>
        <taxon>Eubrachyura</taxon>
        <taxon>Portunoidea</taxon>
        <taxon>Portunidae</taxon>
        <taxon>Portuninae</taxon>
        <taxon>Portunus</taxon>
    </lineage>
</organism>
<comment type="caution">
    <text evidence="1">The sequence shown here is derived from an EMBL/GenBank/DDBJ whole genome shotgun (WGS) entry which is preliminary data.</text>
</comment>
<sequence length="81" mass="8643">MKRCPLTAQSHRHMIKGGHFLIKPCMIKGWHDMTVAAMNQGLPTAKVSPCEALAVSTGCSKLWVWPCGGQAPASGSLQPTV</sequence>
<evidence type="ECO:0000313" key="1">
    <source>
        <dbReference type="EMBL" id="MPC22554.1"/>
    </source>
</evidence>
<gene>
    <name evidence="1" type="ORF">E2C01_015570</name>
</gene>
<reference evidence="1 2" key="1">
    <citation type="submission" date="2019-05" db="EMBL/GenBank/DDBJ databases">
        <title>Another draft genome of Portunus trituberculatus and its Hox gene families provides insights of decapod evolution.</title>
        <authorList>
            <person name="Jeong J.-H."/>
            <person name="Song I."/>
            <person name="Kim S."/>
            <person name="Choi T."/>
            <person name="Kim D."/>
            <person name="Ryu S."/>
            <person name="Kim W."/>
        </authorList>
    </citation>
    <scope>NUCLEOTIDE SEQUENCE [LARGE SCALE GENOMIC DNA]</scope>
    <source>
        <tissue evidence="1">Muscle</tissue>
    </source>
</reference>
<evidence type="ECO:0000313" key="2">
    <source>
        <dbReference type="Proteomes" id="UP000324222"/>
    </source>
</evidence>
<protein>
    <submittedName>
        <fullName evidence="1">Uncharacterized protein</fullName>
    </submittedName>
</protein>
<dbReference type="Proteomes" id="UP000324222">
    <property type="component" value="Unassembled WGS sequence"/>
</dbReference>
<dbReference type="EMBL" id="VSRR010001100">
    <property type="protein sequence ID" value="MPC22554.1"/>
    <property type="molecule type" value="Genomic_DNA"/>
</dbReference>